<organism evidence="1 2">
    <name type="scientific">Pseudomonas putida</name>
    <name type="common">Arthrobacter siderocapsulatus</name>
    <dbReference type="NCBI Taxonomy" id="303"/>
    <lineage>
        <taxon>Bacteria</taxon>
        <taxon>Pseudomonadati</taxon>
        <taxon>Pseudomonadota</taxon>
        <taxon>Gammaproteobacteria</taxon>
        <taxon>Pseudomonadales</taxon>
        <taxon>Pseudomonadaceae</taxon>
        <taxon>Pseudomonas</taxon>
    </lineage>
</organism>
<comment type="caution">
    <text evidence="1">The sequence shown here is derived from an EMBL/GenBank/DDBJ whole genome shotgun (WGS) entry which is preliminary data.</text>
</comment>
<dbReference type="EMBL" id="JARJLO010000441">
    <property type="protein sequence ID" value="MDF3874645.1"/>
    <property type="molecule type" value="Genomic_DNA"/>
</dbReference>
<dbReference type="Proteomes" id="UP001217741">
    <property type="component" value="Unassembled WGS sequence"/>
</dbReference>
<gene>
    <name evidence="1" type="ORF">P3W50_29915</name>
</gene>
<name>A0AAW6Q1E7_PSEPU</name>
<sequence>MKSNKRPARHEGVAAVGKTRAAVRERLPNLTRLKTPGGVDVLVVHGLVNCTATGAITDLRKNRQDVVQRIRLRSLALLFRVAGW</sequence>
<proteinExistence type="predicted"/>
<evidence type="ECO:0000313" key="1">
    <source>
        <dbReference type="EMBL" id="MDF3874645.1"/>
    </source>
</evidence>
<dbReference type="AlphaFoldDB" id="A0AAW6Q1E7"/>
<accession>A0AAW6Q1E7</accession>
<protein>
    <submittedName>
        <fullName evidence="1">Uncharacterized protein</fullName>
    </submittedName>
</protein>
<reference evidence="1" key="1">
    <citation type="submission" date="2023-03" db="EMBL/GenBank/DDBJ databases">
        <title>Draft assemblies of triclosan tolerant bacteria isolated from returned activated sludge.</title>
        <authorList>
            <person name="Van Hamelsveld S."/>
        </authorList>
    </citation>
    <scope>NUCLEOTIDE SEQUENCE</scope>
    <source>
        <strain evidence="1">GW210012_S60</strain>
    </source>
</reference>
<dbReference type="RefSeq" id="WP_236198302.1">
    <property type="nucleotide sequence ID" value="NZ_BQII01000087.1"/>
</dbReference>
<evidence type="ECO:0000313" key="2">
    <source>
        <dbReference type="Proteomes" id="UP001217741"/>
    </source>
</evidence>